<dbReference type="Gene3D" id="1.10.10.10">
    <property type="entry name" value="Winged helix-like DNA-binding domain superfamily/Winged helix DNA-binding domain"/>
    <property type="match status" value="1"/>
</dbReference>
<dbReference type="GO" id="GO:0003700">
    <property type="term" value="F:DNA-binding transcription factor activity"/>
    <property type="evidence" value="ECO:0007669"/>
    <property type="project" value="InterPro"/>
</dbReference>
<evidence type="ECO:0000313" key="2">
    <source>
        <dbReference type="Proteomes" id="UP000769484"/>
    </source>
</evidence>
<dbReference type="RefSeq" id="WP_004005086.1">
    <property type="nucleotide sequence ID" value="NZ_CAUREM010000020.1"/>
</dbReference>
<dbReference type="SUPFAM" id="SSF46785">
    <property type="entry name" value="Winged helix' DNA-binding domain"/>
    <property type="match status" value="1"/>
</dbReference>
<dbReference type="AlphaFoldDB" id="A0A7D4H4A6"/>
<dbReference type="InterPro" id="IPR036388">
    <property type="entry name" value="WH-like_DNA-bd_sf"/>
</dbReference>
<dbReference type="PANTHER" id="PTHR33164">
    <property type="entry name" value="TRANSCRIPTIONAL REGULATOR, MARR FAMILY"/>
    <property type="match status" value="1"/>
</dbReference>
<dbReference type="EMBL" id="JABZXJ010000009">
    <property type="protein sequence ID" value="MBF1649103.1"/>
    <property type="molecule type" value="Genomic_DNA"/>
</dbReference>
<accession>A0A7D4H4A6</accession>
<sequence length="148" mass="16778">MRQEEFNQLIGYRLKEVQSLLRSRMEEVLRPLGITVAQYVCLEILKFTPGASNAELARQAFVTRQTMNMLLRGLQERSLIERAEQAPRGRALPTMLTVEGERVLDQATGRIRDVEQHMVGGLSDAKRQELWDLLTICIEGLHTGGSKT</sequence>
<reference evidence="1" key="1">
    <citation type="submission" date="2020-04" db="EMBL/GenBank/DDBJ databases">
        <title>Deep metagenomics examines the oral microbiome during advanced dental caries in children, revealing novel taxa and co-occurrences with host molecules.</title>
        <authorList>
            <person name="Baker J.L."/>
            <person name="Morton J.T."/>
            <person name="Dinis M."/>
            <person name="Alvarez R."/>
            <person name="Tran N.C."/>
            <person name="Knight R."/>
            <person name="Edlund A."/>
        </authorList>
    </citation>
    <scope>NUCLEOTIDE SEQUENCE</scope>
    <source>
        <strain evidence="1">JCVI_47_bin.4</strain>
    </source>
</reference>
<organism evidence="1 2">
    <name type="scientific">Rothia dentocariosa</name>
    <dbReference type="NCBI Taxonomy" id="2047"/>
    <lineage>
        <taxon>Bacteria</taxon>
        <taxon>Bacillati</taxon>
        <taxon>Actinomycetota</taxon>
        <taxon>Actinomycetes</taxon>
        <taxon>Micrococcales</taxon>
        <taxon>Micrococcaceae</taxon>
        <taxon>Rothia</taxon>
    </lineage>
</organism>
<dbReference type="InterPro" id="IPR036390">
    <property type="entry name" value="WH_DNA-bd_sf"/>
</dbReference>
<dbReference type="PROSITE" id="PS50995">
    <property type="entry name" value="HTH_MARR_2"/>
    <property type="match status" value="1"/>
</dbReference>
<dbReference type="GO" id="GO:0006950">
    <property type="term" value="P:response to stress"/>
    <property type="evidence" value="ECO:0007669"/>
    <property type="project" value="TreeGrafter"/>
</dbReference>
<dbReference type="PANTHER" id="PTHR33164:SF43">
    <property type="entry name" value="HTH-TYPE TRANSCRIPTIONAL REPRESSOR YETL"/>
    <property type="match status" value="1"/>
</dbReference>
<protein>
    <submittedName>
        <fullName evidence="1">MarR family transcriptional regulator</fullName>
    </submittedName>
</protein>
<dbReference type="Pfam" id="PF12802">
    <property type="entry name" value="MarR_2"/>
    <property type="match status" value="1"/>
</dbReference>
<dbReference type="InterPro" id="IPR039422">
    <property type="entry name" value="MarR/SlyA-like"/>
</dbReference>
<dbReference type="InterPro" id="IPR000835">
    <property type="entry name" value="HTH_MarR-typ"/>
</dbReference>
<name>A0A7D4H4A6_9MICC</name>
<evidence type="ECO:0000313" key="1">
    <source>
        <dbReference type="EMBL" id="MBF1649103.1"/>
    </source>
</evidence>
<dbReference type="SMART" id="SM00347">
    <property type="entry name" value="HTH_MARR"/>
    <property type="match status" value="1"/>
</dbReference>
<proteinExistence type="predicted"/>
<dbReference type="Proteomes" id="UP000769484">
    <property type="component" value="Unassembled WGS sequence"/>
</dbReference>
<gene>
    <name evidence="1" type="ORF">HXO56_03235</name>
</gene>
<comment type="caution">
    <text evidence="1">The sequence shown here is derived from an EMBL/GenBank/DDBJ whole genome shotgun (WGS) entry which is preliminary data.</text>
</comment>